<evidence type="ECO:0000256" key="7">
    <source>
        <dbReference type="ARBA" id="ARBA00023136"/>
    </source>
</evidence>
<sequence>MMALEQAIQALPPVLYLGLSGLAFAISLHAPKQGQRLALLPLILIPAFLSLSAVLHVPFAPGVSLVWGQALTGYALHTISTLHLEQIPPPFPSGSNPATPGFNTCFDFGYFRRIWLNPRLIRTHPTDQTSQERPKKHSRGVFLVLQLSKLVLYYLIQAHISPALFDEVVIDILPDDVAPYQQSLWRPLGGFTARECLNVTFVTLSSFWTTFVYLDGTNALMAALFVILGVDDPEDWPPLFGDLSQAVGLRNFWSRFWHTLPMKPYRSIGEYISLRILRCSSWSFAHKAIIALVAFGLSGAAHALIDWKRDSPDWHLNIYWFLLNFLGCMGESIFVKTLSQLTRRASREHDLRTLEESWLGRFIGYVWVCVFFCWTVPMWRFPEIYRQSLAFQSMRQLLSNMQVVQQ</sequence>
<dbReference type="Proteomes" id="UP001150942">
    <property type="component" value="Unassembled WGS sequence"/>
</dbReference>
<keyword evidence="11" id="KW-1185">Reference proteome</keyword>
<keyword evidence="7 8" id="KW-0472">Membrane</keyword>
<organism evidence="10 11">
    <name type="scientific">Penicillium cf. viridicatum</name>
    <dbReference type="NCBI Taxonomy" id="2972119"/>
    <lineage>
        <taxon>Eukaryota</taxon>
        <taxon>Fungi</taxon>
        <taxon>Dikarya</taxon>
        <taxon>Ascomycota</taxon>
        <taxon>Pezizomycotina</taxon>
        <taxon>Eurotiomycetes</taxon>
        <taxon>Eurotiomycetidae</taxon>
        <taxon>Eurotiales</taxon>
        <taxon>Aspergillaceae</taxon>
        <taxon>Penicillium</taxon>
    </lineage>
</organism>
<dbReference type="EMBL" id="JAPQKQ010000006">
    <property type="protein sequence ID" value="KAJ5192622.1"/>
    <property type="molecule type" value="Genomic_DNA"/>
</dbReference>
<feature type="transmembrane region" description="Helical" evidence="8">
    <location>
        <begin position="358"/>
        <end position="379"/>
    </location>
</feature>
<evidence type="ECO:0000259" key="9">
    <source>
        <dbReference type="Pfam" id="PF13813"/>
    </source>
</evidence>
<comment type="caution">
    <text evidence="10">The sequence shown here is derived from an EMBL/GenBank/DDBJ whole genome shotgun (WGS) entry which is preliminary data.</text>
</comment>
<comment type="similarity">
    <text evidence="3">Belongs to the wax synthase family.</text>
</comment>
<reference evidence="10" key="2">
    <citation type="journal article" date="2023" name="IMA Fungus">
        <title>Comparative genomic study of the Penicillium genus elucidates a diverse pangenome and 15 lateral gene transfer events.</title>
        <authorList>
            <person name="Petersen C."/>
            <person name="Sorensen T."/>
            <person name="Nielsen M.R."/>
            <person name="Sondergaard T.E."/>
            <person name="Sorensen J.L."/>
            <person name="Fitzpatrick D.A."/>
            <person name="Frisvad J.C."/>
            <person name="Nielsen K.L."/>
        </authorList>
    </citation>
    <scope>NUCLEOTIDE SEQUENCE</scope>
    <source>
        <strain evidence="10">IBT 20477</strain>
    </source>
</reference>
<dbReference type="InterPro" id="IPR044851">
    <property type="entry name" value="Wax_synthase"/>
</dbReference>
<dbReference type="PANTHER" id="PTHR31595">
    <property type="entry name" value="LONG-CHAIN-ALCOHOL O-FATTY-ACYLTRANSFERASE 3-RELATED"/>
    <property type="match status" value="1"/>
</dbReference>
<name>A0A9W9MA11_9EURO</name>
<evidence type="ECO:0000256" key="6">
    <source>
        <dbReference type="ARBA" id="ARBA00022989"/>
    </source>
</evidence>
<dbReference type="GO" id="GO:0008374">
    <property type="term" value="F:O-acyltransferase activity"/>
    <property type="evidence" value="ECO:0007669"/>
    <property type="project" value="InterPro"/>
</dbReference>
<dbReference type="GO" id="GO:0016020">
    <property type="term" value="C:membrane"/>
    <property type="evidence" value="ECO:0007669"/>
    <property type="project" value="UniProtKB-SubCell"/>
</dbReference>
<keyword evidence="4" id="KW-0808">Transferase</keyword>
<accession>A0A9W9MA11</accession>
<feature type="transmembrane region" description="Helical" evidence="8">
    <location>
        <begin position="317"/>
        <end position="338"/>
    </location>
</feature>
<dbReference type="Pfam" id="PF13813">
    <property type="entry name" value="MBOAT_2"/>
    <property type="match status" value="1"/>
</dbReference>
<evidence type="ECO:0000256" key="2">
    <source>
        <dbReference type="ARBA" id="ARBA00005179"/>
    </source>
</evidence>
<comment type="subcellular location">
    <subcellularLocation>
        <location evidence="1">Membrane</location>
        <topology evidence="1">Multi-pass membrane protein</topology>
    </subcellularLocation>
</comment>
<gene>
    <name evidence="10" type="ORF">N7449_008764</name>
</gene>
<keyword evidence="6 8" id="KW-1133">Transmembrane helix</keyword>
<feature type="domain" description="Wax synthase" evidence="9">
    <location>
        <begin position="236"/>
        <end position="323"/>
    </location>
</feature>
<comment type="pathway">
    <text evidence="2">Secondary metabolite biosynthesis.</text>
</comment>
<reference evidence="10" key="1">
    <citation type="submission" date="2022-11" db="EMBL/GenBank/DDBJ databases">
        <authorList>
            <person name="Petersen C."/>
        </authorList>
    </citation>
    <scope>NUCLEOTIDE SEQUENCE</scope>
    <source>
        <strain evidence="10">IBT 20477</strain>
    </source>
</reference>
<dbReference type="GO" id="GO:0006629">
    <property type="term" value="P:lipid metabolic process"/>
    <property type="evidence" value="ECO:0007669"/>
    <property type="project" value="InterPro"/>
</dbReference>
<protein>
    <recommendedName>
        <fullName evidence="9">Wax synthase domain-containing protein</fullName>
    </recommendedName>
</protein>
<dbReference type="OrthoDB" id="1077582at2759"/>
<evidence type="ECO:0000256" key="1">
    <source>
        <dbReference type="ARBA" id="ARBA00004141"/>
    </source>
</evidence>
<evidence type="ECO:0000256" key="8">
    <source>
        <dbReference type="SAM" id="Phobius"/>
    </source>
</evidence>
<feature type="transmembrane region" description="Helical" evidence="8">
    <location>
        <begin position="284"/>
        <end position="305"/>
    </location>
</feature>
<feature type="transmembrane region" description="Helical" evidence="8">
    <location>
        <begin position="38"/>
        <end position="59"/>
    </location>
</feature>
<proteinExistence type="inferred from homology"/>
<evidence type="ECO:0000313" key="10">
    <source>
        <dbReference type="EMBL" id="KAJ5192622.1"/>
    </source>
</evidence>
<keyword evidence="5 8" id="KW-0812">Transmembrane</keyword>
<evidence type="ECO:0000256" key="5">
    <source>
        <dbReference type="ARBA" id="ARBA00022692"/>
    </source>
</evidence>
<dbReference type="InterPro" id="IPR032805">
    <property type="entry name" value="Wax_synthase_dom"/>
</dbReference>
<dbReference type="PANTHER" id="PTHR31595:SF57">
    <property type="entry name" value="OS04G0481900 PROTEIN"/>
    <property type="match status" value="1"/>
</dbReference>
<feature type="transmembrane region" description="Helical" evidence="8">
    <location>
        <begin position="6"/>
        <end position="26"/>
    </location>
</feature>
<evidence type="ECO:0000313" key="11">
    <source>
        <dbReference type="Proteomes" id="UP001150942"/>
    </source>
</evidence>
<dbReference type="AlphaFoldDB" id="A0A9W9MA11"/>
<evidence type="ECO:0000256" key="3">
    <source>
        <dbReference type="ARBA" id="ARBA00007282"/>
    </source>
</evidence>
<evidence type="ECO:0000256" key="4">
    <source>
        <dbReference type="ARBA" id="ARBA00022679"/>
    </source>
</evidence>